<name>A0A2N7XAD8_9BURK</name>
<gene>
    <name evidence="9" type="ORF">C0Z20_02410</name>
</gene>
<dbReference type="GO" id="GO:0005886">
    <property type="term" value="C:plasma membrane"/>
    <property type="evidence" value="ECO:0007669"/>
    <property type="project" value="UniProtKB-SubCell"/>
</dbReference>
<dbReference type="AlphaFoldDB" id="A0A2N7XAD8"/>
<keyword evidence="7 8" id="KW-0472">Membrane</keyword>
<dbReference type="Pfam" id="PF02653">
    <property type="entry name" value="BPD_transp_2"/>
    <property type="match status" value="1"/>
</dbReference>
<keyword evidence="5 8" id="KW-0812">Transmembrane</keyword>
<keyword evidence="3" id="KW-1003">Cell membrane</keyword>
<keyword evidence="10" id="KW-1185">Reference proteome</keyword>
<reference evidence="9 10" key="1">
    <citation type="submission" date="2018-01" db="EMBL/GenBank/DDBJ databases">
        <title>Whole genome analyses suggest that Burkholderia sensu lato contains two further novel genera in the rhizoxinica-symbiotica group Mycetohabitans gen. nov., and Trinickia gen. nov.: implications for the evolution of diazotrophy and nodulation in the Burkholderiaceae.</title>
        <authorList>
            <person name="Estrada-de los Santos P."/>
            <person name="Palmer M."/>
            <person name="Chavez-Ramirez B."/>
            <person name="Beukes C."/>
            <person name="Steenkamp E.T."/>
            <person name="Hirsch A.M."/>
            <person name="Manyaka P."/>
            <person name="Maluk M."/>
            <person name="Lafos M."/>
            <person name="Crook M."/>
            <person name="Gross E."/>
            <person name="Simon M.F."/>
            <person name="Bueno dos Reis Junior F."/>
            <person name="Poole P.S."/>
            <person name="Venter S.N."/>
            <person name="James E.K."/>
        </authorList>
    </citation>
    <scope>NUCLEOTIDE SEQUENCE [LARGE SCALE GENOMIC DNA]</scope>
    <source>
        <strain evidence="9 10">JPY 581</strain>
    </source>
</reference>
<evidence type="ECO:0000256" key="5">
    <source>
        <dbReference type="ARBA" id="ARBA00022692"/>
    </source>
</evidence>
<evidence type="ECO:0000256" key="3">
    <source>
        <dbReference type="ARBA" id="ARBA00022475"/>
    </source>
</evidence>
<keyword evidence="6 8" id="KW-1133">Transmembrane helix</keyword>
<accession>A0A2N7XAD8</accession>
<dbReference type="STRING" id="863227.GCA_000373005_00772"/>
<evidence type="ECO:0000313" key="10">
    <source>
        <dbReference type="Proteomes" id="UP000235777"/>
    </source>
</evidence>
<comment type="subcellular location">
    <subcellularLocation>
        <location evidence="1">Cell membrane</location>
        <topology evidence="1">Multi-pass membrane protein</topology>
    </subcellularLocation>
</comment>
<sequence length="332" mass="34813">MTTRSVRPVGPASVPQSHQHRMPTLAEAGPLIALIAACAFFVSQSHRFLSFQNFSLILQQTMVVAVIAIGQTLIVLTAGIDLSCGMLMAFGSIVMTKFAVNLGVPPVIAILCGIGASTLFGLLNGVLVTRIKLPSFIVTLGTLNIAFALTQIYSNAETVSSLPDAMMFLGNTFRIGPAEVTYGTVLALVMYLVTWFVLRNTVPGRHLYALGNNPEAARLMGLSSQRILIAVYSIAGLIYGIAALLLVSRTGVGDPQAGQTENLDSITAVVLGGTSLFGGRGSIVGTLLGALIVGVFRNGLTLMGVSSVYQVLITGILVILAVAADKLSHRRA</sequence>
<organism evidence="9 10">
    <name type="scientific">Trinickia symbiotica</name>
    <dbReference type="NCBI Taxonomy" id="863227"/>
    <lineage>
        <taxon>Bacteria</taxon>
        <taxon>Pseudomonadati</taxon>
        <taxon>Pseudomonadota</taxon>
        <taxon>Betaproteobacteria</taxon>
        <taxon>Burkholderiales</taxon>
        <taxon>Burkholderiaceae</taxon>
        <taxon>Trinickia</taxon>
    </lineage>
</organism>
<dbReference type="OrthoDB" id="9799990at2"/>
<evidence type="ECO:0000256" key="2">
    <source>
        <dbReference type="ARBA" id="ARBA00022448"/>
    </source>
</evidence>
<feature type="transmembrane region" description="Helical" evidence="8">
    <location>
        <begin position="227"/>
        <end position="246"/>
    </location>
</feature>
<feature type="transmembrane region" description="Helical" evidence="8">
    <location>
        <begin position="24"/>
        <end position="42"/>
    </location>
</feature>
<evidence type="ECO:0000256" key="1">
    <source>
        <dbReference type="ARBA" id="ARBA00004651"/>
    </source>
</evidence>
<keyword evidence="2" id="KW-0813">Transport</keyword>
<feature type="transmembrane region" description="Helical" evidence="8">
    <location>
        <begin position="135"/>
        <end position="153"/>
    </location>
</feature>
<feature type="transmembrane region" description="Helical" evidence="8">
    <location>
        <begin position="102"/>
        <end position="123"/>
    </location>
</feature>
<feature type="transmembrane region" description="Helical" evidence="8">
    <location>
        <begin position="300"/>
        <end position="324"/>
    </location>
</feature>
<feature type="transmembrane region" description="Helical" evidence="8">
    <location>
        <begin position="266"/>
        <end position="293"/>
    </location>
</feature>
<evidence type="ECO:0000256" key="4">
    <source>
        <dbReference type="ARBA" id="ARBA00022519"/>
    </source>
</evidence>
<evidence type="ECO:0000256" key="8">
    <source>
        <dbReference type="SAM" id="Phobius"/>
    </source>
</evidence>
<dbReference type="PANTHER" id="PTHR32196">
    <property type="entry name" value="ABC TRANSPORTER PERMEASE PROTEIN YPHD-RELATED-RELATED"/>
    <property type="match status" value="1"/>
</dbReference>
<comment type="caution">
    <text evidence="9">The sequence shown here is derived from an EMBL/GenBank/DDBJ whole genome shotgun (WGS) entry which is preliminary data.</text>
</comment>
<proteinExistence type="predicted"/>
<protein>
    <submittedName>
        <fullName evidence="9">ABC transporter permease</fullName>
    </submittedName>
</protein>
<keyword evidence="4" id="KW-0997">Cell inner membrane</keyword>
<evidence type="ECO:0000256" key="6">
    <source>
        <dbReference type="ARBA" id="ARBA00022989"/>
    </source>
</evidence>
<dbReference type="CDD" id="cd06579">
    <property type="entry name" value="TM_PBP1_transp_AraH_like"/>
    <property type="match status" value="1"/>
</dbReference>
<feature type="transmembrane region" description="Helical" evidence="8">
    <location>
        <begin position="63"/>
        <end position="90"/>
    </location>
</feature>
<dbReference type="EMBL" id="PNYC01000001">
    <property type="protein sequence ID" value="PMS38723.1"/>
    <property type="molecule type" value="Genomic_DNA"/>
</dbReference>
<dbReference type="Proteomes" id="UP000235777">
    <property type="component" value="Unassembled WGS sequence"/>
</dbReference>
<evidence type="ECO:0000313" key="9">
    <source>
        <dbReference type="EMBL" id="PMS38723.1"/>
    </source>
</evidence>
<feature type="transmembrane region" description="Helical" evidence="8">
    <location>
        <begin position="180"/>
        <end position="198"/>
    </location>
</feature>
<evidence type="ECO:0000256" key="7">
    <source>
        <dbReference type="ARBA" id="ARBA00023136"/>
    </source>
</evidence>
<dbReference type="InterPro" id="IPR001851">
    <property type="entry name" value="ABC_transp_permease"/>
</dbReference>
<dbReference type="GO" id="GO:0022857">
    <property type="term" value="F:transmembrane transporter activity"/>
    <property type="evidence" value="ECO:0007669"/>
    <property type="project" value="InterPro"/>
</dbReference>
<dbReference type="PANTHER" id="PTHR32196:SF21">
    <property type="entry name" value="ABC TRANSPORTER PERMEASE PROTEIN YPHD-RELATED"/>
    <property type="match status" value="1"/>
</dbReference>